<evidence type="ECO:0000313" key="2">
    <source>
        <dbReference type="Proteomes" id="UP000013961"/>
    </source>
</evidence>
<evidence type="ECO:0000313" key="1">
    <source>
        <dbReference type="EMBL" id="AGM27382.1"/>
    </source>
</evidence>
<name>A0AB33A6N4_9MYCO</name>
<dbReference type="AlphaFoldDB" id="A0AB33A6N4"/>
<dbReference type="Proteomes" id="UP000013961">
    <property type="component" value="Chromosome"/>
</dbReference>
<protein>
    <submittedName>
        <fullName evidence="1">Uncharacterized protein</fullName>
    </submittedName>
</protein>
<dbReference type="KEGG" id="mabb:MASS_0780"/>
<reference evidence="1 2" key="1">
    <citation type="journal article" date="2013" name="Genome Announc.">
        <title>Complete Genome Sequence of Mycobacterium massiliense Clinical Strain Asan 50594, Belonging to the Type II Genotype.</title>
        <authorList>
            <person name="Kim B.J."/>
            <person name="Kim B.R."/>
            <person name="Hong S.H."/>
            <person name="Seok S.H."/>
            <person name="Kook Y.H."/>
            <person name="Kim B.J."/>
        </authorList>
    </citation>
    <scope>NUCLEOTIDE SEQUENCE [LARGE SCALE GENOMIC DNA]</scope>
    <source>
        <strain evidence="1 2">50594</strain>
    </source>
</reference>
<proteinExistence type="predicted"/>
<gene>
    <name evidence="1" type="ORF">MASS_0780</name>
</gene>
<sequence length="53" mass="5927">MKRTIARALRSLANRLDPSRGWTVKVEYAHAAAGRSAGDEFRQRMQAPGNPFL</sequence>
<dbReference type="RefSeq" id="WP_005123171.1">
    <property type="nucleotide sequence ID" value="NC_021282.1"/>
</dbReference>
<dbReference type="EMBL" id="CP004374">
    <property type="protein sequence ID" value="AGM27382.1"/>
    <property type="molecule type" value="Genomic_DNA"/>
</dbReference>
<organism evidence="1 2">
    <name type="scientific">Mycobacteroides abscessus subsp. bolletii 50594</name>
    <dbReference type="NCBI Taxonomy" id="1303024"/>
    <lineage>
        <taxon>Bacteria</taxon>
        <taxon>Bacillati</taxon>
        <taxon>Actinomycetota</taxon>
        <taxon>Actinomycetes</taxon>
        <taxon>Mycobacteriales</taxon>
        <taxon>Mycobacteriaceae</taxon>
        <taxon>Mycobacteroides</taxon>
        <taxon>Mycobacteroides abscessus</taxon>
    </lineage>
</organism>
<accession>A0AB33A6N4</accession>